<evidence type="ECO:0000313" key="3">
    <source>
        <dbReference type="Proteomes" id="UP000754226"/>
    </source>
</evidence>
<evidence type="ECO:0000313" key="2">
    <source>
        <dbReference type="EMBL" id="MBS5520404.1"/>
    </source>
</evidence>
<reference evidence="2" key="1">
    <citation type="submission" date="2021-02" db="EMBL/GenBank/DDBJ databases">
        <title>Infant gut strain persistence is associated with maternal origin, phylogeny, and functional potential including surface adhesion and iron acquisition.</title>
        <authorList>
            <person name="Lou Y.C."/>
        </authorList>
    </citation>
    <scope>NUCLEOTIDE SEQUENCE</scope>
    <source>
        <strain evidence="2">L3_106_000M1_dasL3_106_000M1_concoct_15</strain>
    </source>
</reference>
<comment type="caution">
    <text evidence="2">The sequence shown here is derived from an EMBL/GenBank/DDBJ whole genome shotgun (WGS) entry which is preliminary data.</text>
</comment>
<proteinExistence type="predicted"/>
<gene>
    <name evidence="2" type="ORF">KHX13_08870</name>
</gene>
<feature type="region of interest" description="Disordered" evidence="1">
    <location>
        <begin position="1"/>
        <end position="21"/>
    </location>
</feature>
<name>A0A943EHR5_9FIRM</name>
<evidence type="ECO:0000256" key="1">
    <source>
        <dbReference type="SAM" id="MobiDB-lite"/>
    </source>
</evidence>
<dbReference type="Proteomes" id="UP000754226">
    <property type="component" value="Unassembled WGS sequence"/>
</dbReference>
<organism evidence="2 3">
    <name type="scientific">Acidaminococcus intestini</name>
    <dbReference type="NCBI Taxonomy" id="187327"/>
    <lineage>
        <taxon>Bacteria</taxon>
        <taxon>Bacillati</taxon>
        <taxon>Bacillota</taxon>
        <taxon>Negativicutes</taxon>
        <taxon>Acidaminococcales</taxon>
        <taxon>Acidaminococcaceae</taxon>
        <taxon>Acidaminococcus</taxon>
    </lineage>
</organism>
<dbReference type="AlphaFoldDB" id="A0A943EHR5"/>
<accession>A0A943EHR5</accession>
<sequence length="45" mass="4990">MAGFFFMNGQRKESSGGRKKFSIPALTIGKNKLTIEEKDWKGAPS</sequence>
<protein>
    <submittedName>
        <fullName evidence="2">Uncharacterized protein</fullName>
    </submittedName>
</protein>
<dbReference type="EMBL" id="JAGZCZ010000012">
    <property type="protein sequence ID" value="MBS5520404.1"/>
    <property type="molecule type" value="Genomic_DNA"/>
</dbReference>